<feature type="region of interest" description="Disordered" evidence="4">
    <location>
        <begin position="96"/>
        <end position="140"/>
    </location>
</feature>
<keyword evidence="2" id="KW-0479">Metal-binding</keyword>
<sequence>MSVPGPAMDDILGRSTQRTKPQRVLACLLCQQRKVKCDRKHPCANCIKSRAQCLPATQVPRQRKPRFPERELLDRLRRYEDIMRRNNIEFDPLHKESSDRNYLKGEGVEGSDSDDELPKTKCVDRPSPATTTGSEKVQHSKNILHAMSQEFRDPDNQSHSSDDDVREIHIQKAMETIKINDDHLLFGSGKSCVDISTFHPEPIYIFKLWQLYLDNVNPLLKVTHMPSVQGRIIEAASNVSNIEPPLEALMFSFYCVAVLSLEDSDCVTMFGSTKEALLVGYHFGCQQALLNCQFLRTTDRECLTALFLYLVSIRPVSKPHSISSVLGIAIRIAQRMGIDKESILAKQTPLEAELCRRLWWALILFDGRVGEMAGAKMSSLTPIWDCKVVLNVAEADLRTQMKEPPQAQSTFSDALFVVVRSEVANFVRYTKWQLVSPLLGRHSEFPCRTLINSMGSIDFSSPSLLPVILENHRHPISEGSEMGSLESMIEDKYLKLCDPEIPLHFMTIWSARALLAKCRLLEHYSRSSSVPRAQADAAREAAFGHAITMLECDTKVSTSPLTVGFRWMINFYYPFPAYVQIVQNLKRQPLSPLSERAWEAMNNNYEAHHTIRSQHDGMFYKILAPVTLQAWAVREELSEQMGEPSATPRLISHIRHIMQQNAPAPDALQQQVVLDMNINAFPMSIPMAYDQNMFFGVGSQPAFSAAPAPWGSPDMLGMPPLSVDPNQLDWSSVDWNLGDAPHVPGQWSQ</sequence>
<proteinExistence type="predicted"/>
<dbReference type="InterPro" id="IPR050613">
    <property type="entry name" value="Sec_Metabolite_Reg"/>
</dbReference>
<dbReference type="Pfam" id="PF00172">
    <property type="entry name" value="Zn_clus"/>
    <property type="match status" value="1"/>
</dbReference>
<dbReference type="GO" id="GO:0006351">
    <property type="term" value="P:DNA-templated transcription"/>
    <property type="evidence" value="ECO:0007669"/>
    <property type="project" value="InterPro"/>
</dbReference>
<dbReference type="AlphaFoldDB" id="A0A1E1KFK5"/>
<feature type="domain" description="Zn(2)-C6 fungal-type" evidence="5">
    <location>
        <begin position="26"/>
        <end position="53"/>
    </location>
</feature>
<dbReference type="Pfam" id="PF04082">
    <property type="entry name" value="Fungal_trans"/>
    <property type="match status" value="1"/>
</dbReference>
<organism evidence="6 7">
    <name type="scientific">Rhynchosporium graminicola</name>
    <dbReference type="NCBI Taxonomy" id="2792576"/>
    <lineage>
        <taxon>Eukaryota</taxon>
        <taxon>Fungi</taxon>
        <taxon>Dikarya</taxon>
        <taxon>Ascomycota</taxon>
        <taxon>Pezizomycotina</taxon>
        <taxon>Leotiomycetes</taxon>
        <taxon>Helotiales</taxon>
        <taxon>Ploettnerulaceae</taxon>
        <taxon>Rhynchosporium</taxon>
    </lineage>
</organism>
<dbReference type="GO" id="GO:0005634">
    <property type="term" value="C:nucleus"/>
    <property type="evidence" value="ECO:0007669"/>
    <property type="project" value="UniProtKB-SubCell"/>
</dbReference>
<dbReference type="EMBL" id="FJUW01000012">
    <property type="protein sequence ID" value="CZS96828.1"/>
    <property type="molecule type" value="Genomic_DNA"/>
</dbReference>
<dbReference type="CDD" id="cd00067">
    <property type="entry name" value="GAL4"/>
    <property type="match status" value="1"/>
</dbReference>
<dbReference type="InterPro" id="IPR007219">
    <property type="entry name" value="XnlR_reg_dom"/>
</dbReference>
<protein>
    <submittedName>
        <fullName evidence="6">Related to binuclear zinc cluster transcription factor that regulates the ratio between aurofusarin and rubrofusarin biosynthesis</fullName>
    </submittedName>
</protein>
<evidence type="ECO:0000313" key="7">
    <source>
        <dbReference type="Proteomes" id="UP000178129"/>
    </source>
</evidence>
<evidence type="ECO:0000256" key="4">
    <source>
        <dbReference type="SAM" id="MobiDB-lite"/>
    </source>
</evidence>
<keyword evidence="7" id="KW-1185">Reference proteome</keyword>
<keyword evidence="3" id="KW-0539">Nucleus</keyword>
<comment type="subcellular location">
    <subcellularLocation>
        <location evidence="1">Nucleus</location>
    </subcellularLocation>
</comment>
<evidence type="ECO:0000256" key="3">
    <source>
        <dbReference type="ARBA" id="ARBA00023242"/>
    </source>
</evidence>
<dbReference type="Proteomes" id="UP000178129">
    <property type="component" value="Unassembled WGS sequence"/>
</dbReference>
<accession>A0A1E1KFK5</accession>
<dbReference type="PROSITE" id="PS50048">
    <property type="entry name" value="ZN2_CY6_FUNGAL_2"/>
    <property type="match status" value="1"/>
</dbReference>
<dbReference type="SUPFAM" id="SSF57701">
    <property type="entry name" value="Zn2/Cys6 DNA-binding domain"/>
    <property type="match status" value="1"/>
</dbReference>
<dbReference type="GO" id="GO:0003677">
    <property type="term" value="F:DNA binding"/>
    <property type="evidence" value="ECO:0007669"/>
    <property type="project" value="InterPro"/>
</dbReference>
<evidence type="ECO:0000313" key="6">
    <source>
        <dbReference type="EMBL" id="CZS96828.1"/>
    </source>
</evidence>
<dbReference type="InterPro" id="IPR036864">
    <property type="entry name" value="Zn2-C6_fun-type_DNA-bd_sf"/>
</dbReference>
<reference evidence="7" key="1">
    <citation type="submission" date="2016-03" db="EMBL/GenBank/DDBJ databases">
        <authorList>
            <person name="Ploux O."/>
        </authorList>
    </citation>
    <scope>NUCLEOTIDE SEQUENCE [LARGE SCALE GENOMIC DNA]</scope>
    <source>
        <strain evidence="7">UK7</strain>
    </source>
</reference>
<dbReference type="CDD" id="cd12148">
    <property type="entry name" value="fungal_TF_MHR"/>
    <property type="match status" value="1"/>
</dbReference>
<gene>
    <name evidence="6" type="ORF">RCO7_02620</name>
</gene>
<dbReference type="PANTHER" id="PTHR31001">
    <property type="entry name" value="UNCHARACTERIZED TRANSCRIPTIONAL REGULATORY PROTEIN"/>
    <property type="match status" value="1"/>
</dbReference>
<dbReference type="Gene3D" id="4.10.240.10">
    <property type="entry name" value="Zn(2)-C6 fungal-type DNA-binding domain"/>
    <property type="match status" value="1"/>
</dbReference>
<dbReference type="GO" id="GO:0008270">
    <property type="term" value="F:zinc ion binding"/>
    <property type="evidence" value="ECO:0007669"/>
    <property type="project" value="InterPro"/>
</dbReference>
<dbReference type="SMART" id="SM00066">
    <property type="entry name" value="GAL4"/>
    <property type="match status" value="1"/>
</dbReference>
<name>A0A1E1KFK5_9HELO</name>
<dbReference type="InterPro" id="IPR001138">
    <property type="entry name" value="Zn2Cys6_DnaBD"/>
</dbReference>
<evidence type="ECO:0000259" key="5">
    <source>
        <dbReference type="PROSITE" id="PS50048"/>
    </source>
</evidence>
<dbReference type="PANTHER" id="PTHR31001:SF45">
    <property type="entry name" value="ZN(II)2CYS6 TRANSCRIPTION FACTOR (EUROFUNG)"/>
    <property type="match status" value="1"/>
</dbReference>
<dbReference type="GO" id="GO:0000981">
    <property type="term" value="F:DNA-binding transcription factor activity, RNA polymerase II-specific"/>
    <property type="evidence" value="ECO:0007669"/>
    <property type="project" value="InterPro"/>
</dbReference>
<feature type="compositionally biased region" description="Basic and acidic residues" evidence="4">
    <location>
        <begin position="96"/>
        <end position="107"/>
    </location>
</feature>
<dbReference type="STRING" id="914237.A0A1E1KFK5"/>
<evidence type="ECO:0000256" key="1">
    <source>
        <dbReference type="ARBA" id="ARBA00004123"/>
    </source>
</evidence>
<evidence type="ECO:0000256" key="2">
    <source>
        <dbReference type="ARBA" id="ARBA00022723"/>
    </source>
</evidence>
<comment type="caution">
    <text evidence="6">The sequence shown here is derived from an EMBL/GenBank/DDBJ whole genome shotgun (WGS) entry which is preliminary data.</text>
</comment>
<dbReference type="InParanoid" id="A0A1E1KFK5"/>